<evidence type="ECO:0000256" key="9">
    <source>
        <dbReference type="ARBA" id="ARBA00023125"/>
    </source>
</evidence>
<proteinExistence type="inferred from homology"/>
<keyword evidence="7 10" id="KW-0235">DNA replication</keyword>
<dbReference type="GO" id="GO:0005737">
    <property type="term" value="C:cytoplasm"/>
    <property type="evidence" value="ECO:0007669"/>
    <property type="project" value="UniProtKB-SubCell"/>
</dbReference>
<dbReference type="PANTHER" id="PTHR30478">
    <property type="entry name" value="DNA POLYMERASE III SUBUNIT BETA"/>
    <property type="match status" value="1"/>
</dbReference>
<evidence type="ECO:0000256" key="8">
    <source>
        <dbReference type="ARBA" id="ARBA00022932"/>
    </source>
</evidence>
<evidence type="ECO:0000259" key="12">
    <source>
        <dbReference type="Pfam" id="PF02767"/>
    </source>
</evidence>
<dbReference type="PIRSF" id="PIRSF000804">
    <property type="entry name" value="DNA_pol_III_b"/>
    <property type="match status" value="1"/>
</dbReference>
<dbReference type="EMBL" id="RWIS01000011">
    <property type="protein sequence ID" value="RSK29875.1"/>
    <property type="molecule type" value="Genomic_DNA"/>
</dbReference>
<feature type="domain" description="DNA polymerase III beta sliding clamp central" evidence="12">
    <location>
        <begin position="134"/>
        <end position="245"/>
    </location>
</feature>
<dbReference type="GO" id="GO:0006271">
    <property type="term" value="P:DNA strand elongation involved in DNA replication"/>
    <property type="evidence" value="ECO:0007669"/>
    <property type="project" value="TreeGrafter"/>
</dbReference>
<dbReference type="Pfam" id="PF02767">
    <property type="entry name" value="DNA_pol3_beta_2"/>
    <property type="match status" value="1"/>
</dbReference>
<dbReference type="InterPro" id="IPR001001">
    <property type="entry name" value="DNA_polIII_beta"/>
</dbReference>
<sequence length="382" mass="41893">MPAISINSSALLAAVKLLMPLVPNNPVVPILKNLRLLAVGNTLQLAASNLEADLATETDLSDATADFDICLPAKLLLTTLQNLPSQAITLHLDSDTYAVTLRAGKGRYRLPGENSVSWPNPTADKPLVHLHVAGATLSHVLKNTAPFAVNDATRQSMMSVLLDIRNQDIRAVATDSHRLSFIELNRNLVQVEGPERQFILPVAPARLLATLTEKTGPVTLQLGEWLQVRGVGWQLRCRLVDERYPAYENVIPLNQPYTLQVDKQQLMGCIRRVLAYAAEKTQQIGLRMSDNGTLRIWSESIEVGTEAVEEMESSYNGEDFEMGFNGKYLLEALQVMPEGSVDFQLSTPNRAAIMVPSAPEPEQPRQSMLLMPVLLSSMAPAA</sequence>
<reference evidence="14 15" key="1">
    <citation type="submission" date="2018-12" db="EMBL/GenBank/DDBJ databases">
        <authorList>
            <person name="Feng G."/>
            <person name="Zhu H."/>
        </authorList>
    </citation>
    <scope>NUCLEOTIDE SEQUENCE [LARGE SCALE GENOMIC DNA]</scope>
    <source>
        <strain evidence="14 15">9PBR-2</strain>
    </source>
</reference>
<evidence type="ECO:0000256" key="5">
    <source>
        <dbReference type="ARBA" id="ARBA00022679"/>
    </source>
</evidence>
<keyword evidence="6 10" id="KW-0548">Nucleotidyltransferase</keyword>
<dbReference type="RefSeq" id="WP_125432519.1">
    <property type="nucleotide sequence ID" value="NZ_RWIS01000011.1"/>
</dbReference>
<keyword evidence="15" id="KW-1185">Reference proteome</keyword>
<dbReference type="InterPro" id="IPR046938">
    <property type="entry name" value="DNA_clamp_sf"/>
</dbReference>
<name>A0A428JCN0_9BACT</name>
<feature type="domain" description="DNA polymerase III beta sliding clamp N-terminal" evidence="11">
    <location>
        <begin position="4"/>
        <end position="119"/>
    </location>
</feature>
<dbReference type="Pfam" id="PF00712">
    <property type="entry name" value="DNA_pol3_beta"/>
    <property type="match status" value="1"/>
</dbReference>
<keyword evidence="4 10" id="KW-0963">Cytoplasm</keyword>
<evidence type="ECO:0000256" key="4">
    <source>
        <dbReference type="ARBA" id="ARBA00022490"/>
    </source>
</evidence>
<evidence type="ECO:0000256" key="2">
    <source>
        <dbReference type="ARBA" id="ARBA00010752"/>
    </source>
</evidence>
<dbReference type="GO" id="GO:0008408">
    <property type="term" value="F:3'-5' exonuclease activity"/>
    <property type="evidence" value="ECO:0007669"/>
    <property type="project" value="InterPro"/>
</dbReference>
<keyword evidence="8 10" id="KW-0239">DNA-directed DNA polymerase</keyword>
<evidence type="ECO:0000313" key="14">
    <source>
        <dbReference type="EMBL" id="RSK29875.1"/>
    </source>
</evidence>
<dbReference type="OrthoDB" id="8421503at2"/>
<evidence type="ECO:0000259" key="13">
    <source>
        <dbReference type="Pfam" id="PF02768"/>
    </source>
</evidence>
<evidence type="ECO:0000256" key="6">
    <source>
        <dbReference type="ARBA" id="ARBA00022695"/>
    </source>
</evidence>
<comment type="subunit">
    <text evidence="10">Forms a ring-shaped head-to-tail homodimer around DNA.</text>
</comment>
<dbReference type="CDD" id="cd00140">
    <property type="entry name" value="beta_clamp"/>
    <property type="match status" value="1"/>
</dbReference>
<comment type="function">
    <text evidence="10">Confers DNA tethering and processivity to DNA polymerases and other proteins. Acts as a clamp, forming a ring around DNA (a reaction catalyzed by the clamp-loading complex) which diffuses in an ATP-independent manner freely and bidirectionally along dsDNA. Initially characterized for its ability to contact the catalytic subunit of DNA polymerase III (Pol III), a complex, multichain enzyme responsible for most of the replicative synthesis in bacteria; Pol III exhibits 3'-5' exonuclease proofreading activity. The beta chain is required for initiation of replication as well as for processivity of DNA replication.</text>
</comment>
<feature type="domain" description="DNA polymerase III beta sliding clamp C-terminal" evidence="13">
    <location>
        <begin position="249"/>
        <end position="356"/>
    </location>
</feature>
<accession>A0A428JCN0</accession>
<protein>
    <recommendedName>
        <fullName evidence="3 10">Beta sliding clamp</fullName>
    </recommendedName>
</protein>
<dbReference type="SUPFAM" id="SSF55979">
    <property type="entry name" value="DNA clamp"/>
    <property type="match status" value="3"/>
</dbReference>
<evidence type="ECO:0000256" key="7">
    <source>
        <dbReference type="ARBA" id="ARBA00022705"/>
    </source>
</evidence>
<dbReference type="InterPro" id="IPR022637">
    <property type="entry name" value="DNA_polIII_beta_cen"/>
</dbReference>
<comment type="caution">
    <text evidence="14">The sequence shown here is derived from an EMBL/GenBank/DDBJ whole genome shotgun (WGS) entry which is preliminary data.</text>
</comment>
<keyword evidence="5 10" id="KW-0808">Transferase</keyword>
<dbReference type="AlphaFoldDB" id="A0A428JCN0"/>
<organism evidence="14 15">
    <name type="scientific">Hymenobacter metallilatus</name>
    <dbReference type="NCBI Taxonomy" id="2493666"/>
    <lineage>
        <taxon>Bacteria</taxon>
        <taxon>Pseudomonadati</taxon>
        <taxon>Bacteroidota</taxon>
        <taxon>Cytophagia</taxon>
        <taxon>Cytophagales</taxon>
        <taxon>Hymenobacteraceae</taxon>
        <taxon>Hymenobacter</taxon>
    </lineage>
</organism>
<gene>
    <name evidence="14" type="primary">dnaN</name>
    <name evidence="14" type="ORF">EI290_16200</name>
</gene>
<dbReference type="GO" id="GO:0003677">
    <property type="term" value="F:DNA binding"/>
    <property type="evidence" value="ECO:0007669"/>
    <property type="project" value="UniProtKB-UniRule"/>
</dbReference>
<comment type="similarity">
    <text evidence="2 10">Belongs to the beta sliding clamp family.</text>
</comment>
<evidence type="ECO:0000256" key="3">
    <source>
        <dbReference type="ARBA" id="ARBA00021035"/>
    </source>
</evidence>
<evidence type="ECO:0000259" key="11">
    <source>
        <dbReference type="Pfam" id="PF00712"/>
    </source>
</evidence>
<dbReference type="SMART" id="SM00480">
    <property type="entry name" value="POL3Bc"/>
    <property type="match status" value="1"/>
</dbReference>
<evidence type="ECO:0000313" key="15">
    <source>
        <dbReference type="Proteomes" id="UP000280066"/>
    </source>
</evidence>
<evidence type="ECO:0000256" key="1">
    <source>
        <dbReference type="ARBA" id="ARBA00004496"/>
    </source>
</evidence>
<evidence type="ECO:0000256" key="10">
    <source>
        <dbReference type="PIRNR" id="PIRNR000804"/>
    </source>
</evidence>
<dbReference type="InterPro" id="IPR022635">
    <property type="entry name" value="DNA_polIII_beta_C"/>
</dbReference>
<comment type="subcellular location">
    <subcellularLocation>
        <location evidence="1 10">Cytoplasm</location>
    </subcellularLocation>
</comment>
<dbReference type="Gene3D" id="3.70.10.10">
    <property type="match status" value="1"/>
</dbReference>
<keyword evidence="9" id="KW-0238">DNA-binding</keyword>
<dbReference type="InterPro" id="IPR022634">
    <property type="entry name" value="DNA_polIII_beta_N"/>
</dbReference>
<dbReference type="Gene3D" id="3.10.150.10">
    <property type="entry name" value="DNA Polymerase III, subunit A, domain 2"/>
    <property type="match status" value="1"/>
</dbReference>
<dbReference type="Pfam" id="PF02768">
    <property type="entry name" value="DNA_pol3_beta_3"/>
    <property type="match status" value="1"/>
</dbReference>
<dbReference type="PANTHER" id="PTHR30478:SF0">
    <property type="entry name" value="BETA SLIDING CLAMP"/>
    <property type="match status" value="1"/>
</dbReference>
<dbReference type="GO" id="GO:0009360">
    <property type="term" value="C:DNA polymerase III complex"/>
    <property type="evidence" value="ECO:0007669"/>
    <property type="project" value="InterPro"/>
</dbReference>
<dbReference type="NCBIfam" id="TIGR00663">
    <property type="entry name" value="dnan"/>
    <property type="match status" value="1"/>
</dbReference>
<dbReference type="GO" id="GO:0003887">
    <property type="term" value="F:DNA-directed DNA polymerase activity"/>
    <property type="evidence" value="ECO:0007669"/>
    <property type="project" value="UniProtKB-UniRule"/>
</dbReference>
<dbReference type="Proteomes" id="UP000280066">
    <property type="component" value="Unassembled WGS sequence"/>
</dbReference>